<gene>
    <name evidence="2" type="ORF">FOZ62_012200</name>
</gene>
<protein>
    <submittedName>
        <fullName evidence="2">Uncharacterized protein</fullName>
    </submittedName>
</protein>
<organism evidence="2 3">
    <name type="scientific">Perkinsus olseni</name>
    <name type="common">Perkinsus atlanticus</name>
    <dbReference type="NCBI Taxonomy" id="32597"/>
    <lineage>
        <taxon>Eukaryota</taxon>
        <taxon>Sar</taxon>
        <taxon>Alveolata</taxon>
        <taxon>Perkinsozoa</taxon>
        <taxon>Perkinsea</taxon>
        <taxon>Perkinsida</taxon>
        <taxon>Perkinsidae</taxon>
        <taxon>Perkinsus</taxon>
    </lineage>
</organism>
<feature type="region of interest" description="Disordered" evidence="1">
    <location>
        <begin position="47"/>
        <end position="81"/>
    </location>
</feature>
<sequence>ICGKDSEKTNKLLISFYEAATSVPSSEAFERARNSDPLLTEEELPLAAVSGGSSCSDSEGSLARDDEELSSDGGSVEETVDASGCRVKEMLSKVVTEEKKLSELLSEIDIELDGIDAASRVRQRKAEFSLLKLCSSTPVPDEGSEEEDAPA</sequence>
<feature type="non-terminal residue" evidence="2">
    <location>
        <position position="151"/>
    </location>
</feature>
<reference evidence="2 3" key="1">
    <citation type="submission" date="2020-04" db="EMBL/GenBank/DDBJ databases">
        <title>Perkinsus olseni comparative genomics.</title>
        <authorList>
            <person name="Bogema D.R."/>
        </authorList>
    </citation>
    <scope>NUCLEOTIDE SEQUENCE [LARGE SCALE GENOMIC DNA]</scope>
    <source>
        <strain evidence="2">ATCC PRA-205</strain>
    </source>
</reference>
<evidence type="ECO:0000313" key="3">
    <source>
        <dbReference type="Proteomes" id="UP000574390"/>
    </source>
</evidence>
<dbReference type="EMBL" id="JABANM010018183">
    <property type="protein sequence ID" value="KAF4726518.1"/>
    <property type="molecule type" value="Genomic_DNA"/>
</dbReference>
<accession>A0A7J6S0M2</accession>
<comment type="caution">
    <text evidence="2">The sequence shown here is derived from an EMBL/GenBank/DDBJ whole genome shotgun (WGS) entry which is preliminary data.</text>
</comment>
<name>A0A7J6S0M2_PEROL</name>
<dbReference type="AlphaFoldDB" id="A0A7J6S0M2"/>
<evidence type="ECO:0000313" key="2">
    <source>
        <dbReference type="EMBL" id="KAF4726518.1"/>
    </source>
</evidence>
<proteinExistence type="predicted"/>
<feature type="compositionally biased region" description="Low complexity" evidence="1">
    <location>
        <begin position="50"/>
        <end position="61"/>
    </location>
</feature>
<evidence type="ECO:0000256" key="1">
    <source>
        <dbReference type="SAM" id="MobiDB-lite"/>
    </source>
</evidence>
<dbReference type="Proteomes" id="UP000574390">
    <property type="component" value="Unassembled WGS sequence"/>
</dbReference>